<reference evidence="4" key="1">
    <citation type="submission" date="2023-06" db="EMBL/GenBank/DDBJ databases">
        <title>MT1 and MT2 Draft Genomes of Novel Species.</title>
        <authorList>
            <person name="Venkateswaran K."/>
        </authorList>
    </citation>
    <scope>NUCLEOTIDE SEQUENCE</scope>
    <source>
        <strain evidence="4">F6_8S_P_1B</strain>
    </source>
</reference>
<dbReference type="EMBL" id="JAROCF010000001">
    <property type="protein sequence ID" value="MDN4613328.1"/>
    <property type="molecule type" value="Genomic_DNA"/>
</dbReference>
<dbReference type="Gene3D" id="3.40.50.720">
    <property type="entry name" value="NAD(P)-binding Rossmann-like Domain"/>
    <property type="match status" value="1"/>
</dbReference>
<dbReference type="Pfam" id="PF00596">
    <property type="entry name" value="Aldolase_II"/>
    <property type="match status" value="1"/>
</dbReference>
<name>A0ABT8K796_9MICO</name>
<dbReference type="SUPFAM" id="SSF51735">
    <property type="entry name" value="NAD(P)-binding Rossmann-fold domains"/>
    <property type="match status" value="1"/>
</dbReference>
<dbReference type="SMART" id="SM01007">
    <property type="entry name" value="Aldolase_II"/>
    <property type="match status" value="1"/>
</dbReference>
<dbReference type="SUPFAM" id="SSF53639">
    <property type="entry name" value="AraD/HMP-PK domain-like"/>
    <property type="match status" value="1"/>
</dbReference>
<dbReference type="RefSeq" id="WP_301211424.1">
    <property type="nucleotide sequence ID" value="NZ_JAROCF010000001.1"/>
</dbReference>
<gene>
    <name evidence="4" type="ORF">P5G50_02580</name>
</gene>
<sequence length="651" mass="67642">MSASSAGGLGLGPEVEAALAEITRVSRALGGDAALVLHGGGNTSIKAVGRDVTGEEVELVLVKGSGWDLGSIEPAGFAPLRRDRLRRLLRLEELSDSRMVNEVRQASLDASAPTASIEALLHAHLPARVVLHSHADAIVALTDQPDGVQRAADVLGDGVHVLPYVMPGFPLARAVAEAPLDGVDALVLANHGLFTFADDPDEALRRHLELVERASASFGAREWGAPGTPIDRAGSPVELATLRREISRAAGRPLVLRQSSSSRALAYAQRPDLASVTARGTATPEHVIRTKRSPLIGRDVDAYADAYAAYVDAHRDRIPGAIEPIDPAPRVVLDPHLGLLTAGVSRSAADAVHDIALHTMDIVEAADAQAGYRSLDEALTFDIEYWELEQARLRAGASGRPLDGEVALVTGAASGIGRSAAASLLAQGASVIGVDLSAAVESAFAGPPWRGVVGDVSDPAVLDRALEVAARDFGGLDILVVAAGIFPASEPLASFADEVWERSLRVNTTAVARALRAAHPLLALAPRGGRVVLVSTKNVAAPGPGAAAYSASKTGAAQLARVAALEWAADGIRVNQVEPDAVFDTAIWTPELLAERAARYGLTVEEYRTRNLLGVEVTSALVAEAVLAFAAGLPATTGAHLSVDGGNDRVV</sequence>
<dbReference type="PANTHER" id="PTHR24321:SF14">
    <property type="entry name" value="SHORT-CHAIN TYPE DEHYDROGENASE_REDUCTASE BLR2146-RELATED"/>
    <property type="match status" value="1"/>
</dbReference>
<dbReference type="Gene3D" id="3.40.225.10">
    <property type="entry name" value="Class II aldolase/adducin N-terminal domain"/>
    <property type="match status" value="1"/>
</dbReference>
<dbReference type="InterPro" id="IPR036409">
    <property type="entry name" value="Aldolase_II/adducin_N_sf"/>
</dbReference>
<dbReference type="Pfam" id="PF00106">
    <property type="entry name" value="adh_short"/>
    <property type="match status" value="1"/>
</dbReference>
<dbReference type="PRINTS" id="PR00081">
    <property type="entry name" value="GDHRDH"/>
</dbReference>
<feature type="domain" description="Class II aldolase/adducin N-terminal" evidence="3">
    <location>
        <begin position="20"/>
        <end position="218"/>
    </location>
</feature>
<dbReference type="PANTHER" id="PTHR24321">
    <property type="entry name" value="DEHYDROGENASES, SHORT CHAIN"/>
    <property type="match status" value="1"/>
</dbReference>
<dbReference type="InterPro" id="IPR036291">
    <property type="entry name" value="NAD(P)-bd_dom_sf"/>
</dbReference>
<dbReference type="InterPro" id="IPR001303">
    <property type="entry name" value="Aldolase_II/adducin_N"/>
</dbReference>
<keyword evidence="5" id="KW-1185">Reference proteome</keyword>
<dbReference type="InterPro" id="IPR002347">
    <property type="entry name" value="SDR_fam"/>
</dbReference>
<evidence type="ECO:0000256" key="1">
    <source>
        <dbReference type="ARBA" id="ARBA00006484"/>
    </source>
</evidence>
<accession>A0ABT8K796</accession>
<protein>
    <submittedName>
        <fullName evidence="4">SDR family NAD(P)-dependent oxidoreductase</fullName>
    </submittedName>
</protein>
<comment type="similarity">
    <text evidence="1">Belongs to the short-chain dehydrogenases/reductases (SDR) family.</text>
</comment>
<evidence type="ECO:0000313" key="5">
    <source>
        <dbReference type="Proteomes" id="UP001174208"/>
    </source>
</evidence>
<proteinExistence type="inferred from homology"/>
<comment type="caution">
    <text evidence="4">The sequence shown here is derived from an EMBL/GenBank/DDBJ whole genome shotgun (WGS) entry which is preliminary data.</text>
</comment>
<dbReference type="Proteomes" id="UP001174208">
    <property type="component" value="Unassembled WGS sequence"/>
</dbReference>
<organism evidence="4 5">
    <name type="scientific">Leifsonia williamsii</name>
    <dbReference type="NCBI Taxonomy" id="3035919"/>
    <lineage>
        <taxon>Bacteria</taxon>
        <taxon>Bacillati</taxon>
        <taxon>Actinomycetota</taxon>
        <taxon>Actinomycetes</taxon>
        <taxon>Micrococcales</taxon>
        <taxon>Microbacteriaceae</taxon>
        <taxon>Leifsonia</taxon>
    </lineage>
</organism>
<evidence type="ECO:0000259" key="3">
    <source>
        <dbReference type="SMART" id="SM01007"/>
    </source>
</evidence>
<evidence type="ECO:0000313" key="4">
    <source>
        <dbReference type="EMBL" id="MDN4613328.1"/>
    </source>
</evidence>
<evidence type="ECO:0000256" key="2">
    <source>
        <dbReference type="ARBA" id="ARBA00023002"/>
    </source>
</evidence>
<keyword evidence="2" id="KW-0560">Oxidoreductase</keyword>